<dbReference type="AlphaFoldDB" id="A0A1W1CUU6"/>
<dbReference type="Gene3D" id="1.10.1220.10">
    <property type="entry name" value="Met repressor-like"/>
    <property type="match status" value="1"/>
</dbReference>
<evidence type="ECO:0008006" key="2">
    <source>
        <dbReference type="Google" id="ProtNLM"/>
    </source>
</evidence>
<gene>
    <name evidence="1" type="ORF">MNB_SV-13-733</name>
</gene>
<sequence>MLARKQTSIKVDPVAWSEVKEIFKEYNLSVSDAINIFLNKVRLEKGMPFDMKLPQQKSFDHIEVLRKRNISVDSSLNIDNIMNEMNNGLS</sequence>
<name>A0A1W1CUU6_9ZZZZ</name>
<dbReference type="NCBIfam" id="TIGR02384">
    <property type="entry name" value="RelB_DinJ"/>
    <property type="match status" value="1"/>
</dbReference>
<proteinExistence type="predicted"/>
<accession>A0A1W1CUU6</accession>
<dbReference type="InterPro" id="IPR013321">
    <property type="entry name" value="Arc_rbn_hlx_hlx"/>
</dbReference>
<reference evidence="1" key="1">
    <citation type="submission" date="2016-10" db="EMBL/GenBank/DDBJ databases">
        <authorList>
            <person name="de Groot N.N."/>
        </authorList>
    </citation>
    <scope>NUCLEOTIDE SEQUENCE</scope>
</reference>
<organism evidence="1">
    <name type="scientific">hydrothermal vent metagenome</name>
    <dbReference type="NCBI Taxonomy" id="652676"/>
    <lineage>
        <taxon>unclassified sequences</taxon>
        <taxon>metagenomes</taxon>
        <taxon>ecological metagenomes</taxon>
    </lineage>
</organism>
<dbReference type="EMBL" id="FPHM01000136">
    <property type="protein sequence ID" value="SFV69485.1"/>
    <property type="molecule type" value="Genomic_DNA"/>
</dbReference>
<dbReference type="InterPro" id="IPR007337">
    <property type="entry name" value="RelB/DinJ"/>
</dbReference>
<dbReference type="GO" id="GO:0006355">
    <property type="term" value="P:regulation of DNA-templated transcription"/>
    <property type="evidence" value="ECO:0007669"/>
    <property type="project" value="InterPro"/>
</dbReference>
<protein>
    <recommendedName>
        <fullName evidence="2">DNA-damage-inducible protein J</fullName>
    </recommendedName>
</protein>
<dbReference type="Pfam" id="PF04221">
    <property type="entry name" value="RelB"/>
    <property type="match status" value="1"/>
</dbReference>
<evidence type="ECO:0000313" key="1">
    <source>
        <dbReference type="EMBL" id="SFV69485.1"/>
    </source>
</evidence>